<protein>
    <recommendedName>
        <fullName evidence="4 12">FAD:protein FMN transferase</fullName>
        <ecNumber evidence="3 12">2.7.1.180</ecNumber>
    </recommendedName>
    <alternativeName>
        <fullName evidence="10 12">Flavin transferase</fullName>
    </alternativeName>
</protein>
<dbReference type="PIRSF" id="PIRSF006268">
    <property type="entry name" value="ApbE"/>
    <property type="match status" value="1"/>
</dbReference>
<keyword evidence="5 12" id="KW-0285">Flavoprotein</keyword>
<dbReference type="InterPro" id="IPR024932">
    <property type="entry name" value="ApbE"/>
</dbReference>
<evidence type="ECO:0000256" key="11">
    <source>
        <dbReference type="ARBA" id="ARBA00048540"/>
    </source>
</evidence>
<proteinExistence type="inferred from homology"/>
<comment type="catalytic activity">
    <reaction evidence="11 12 13">
        <text>L-threonyl-[protein] + FAD = FMN-L-threonyl-[protein] + AMP + H(+)</text>
        <dbReference type="Rhea" id="RHEA:36847"/>
        <dbReference type="Rhea" id="RHEA-COMP:11060"/>
        <dbReference type="Rhea" id="RHEA-COMP:11061"/>
        <dbReference type="ChEBI" id="CHEBI:15378"/>
        <dbReference type="ChEBI" id="CHEBI:30013"/>
        <dbReference type="ChEBI" id="CHEBI:57692"/>
        <dbReference type="ChEBI" id="CHEBI:74257"/>
        <dbReference type="ChEBI" id="CHEBI:456215"/>
        <dbReference type="EC" id="2.7.1.180"/>
    </reaction>
</comment>
<keyword evidence="13" id="KW-0472">Membrane</keyword>
<comment type="function">
    <text evidence="13">Flavin transferase that catalyzes the transfer of the FMN moiety of FAD and its covalent binding to the hydroxyl group of a threonine residue in a target flavoprotein.</text>
</comment>
<name>A0ABS3ZAC8_9GAMM</name>
<evidence type="ECO:0000256" key="10">
    <source>
        <dbReference type="ARBA" id="ARBA00031306"/>
    </source>
</evidence>
<dbReference type="PROSITE" id="PS51257">
    <property type="entry name" value="PROKAR_LIPOPROTEIN"/>
    <property type="match status" value="1"/>
</dbReference>
<comment type="cofactor">
    <cofactor evidence="1 13">
        <name>Mg(2+)</name>
        <dbReference type="ChEBI" id="CHEBI:18420"/>
    </cofactor>
</comment>
<comment type="caution">
    <text evidence="14">The sequence shown here is derived from an EMBL/GenBank/DDBJ whole genome shotgun (WGS) entry which is preliminary data.</text>
</comment>
<gene>
    <name evidence="14" type="ORF">H9C73_07875</name>
</gene>
<evidence type="ECO:0000256" key="6">
    <source>
        <dbReference type="ARBA" id="ARBA00022679"/>
    </source>
</evidence>
<evidence type="ECO:0000256" key="5">
    <source>
        <dbReference type="ARBA" id="ARBA00022630"/>
    </source>
</evidence>
<accession>A0ABS3ZAC8</accession>
<evidence type="ECO:0000256" key="7">
    <source>
        <dbReference type="ARBA" id="ARBA00022723"/>
    </source>
</evidence>
<keyword evidence="15" id="KW-1185">Reference proteome</keyword>
<evidence type="ECO:0000256" key="9">
    <source>
        <dbReference type="ARBA" id="ARBA00022842"/>
    </source>
</evidence>
<evidence type="ECO:0000256" key="1">
    <source>
        <dbReference type="ARBA" id="ARBA00001946"/>
    </source>
</evidence>
<dbReference type="Gene3D" id="3.10.520.10">
    <property type="entry name" value="ApbE-like domains"/>
    <property type="match status" value="1"/>
</dbReference>
<evidence type="ECO:0000256" key="13">
    <source>
        <dbReference type="RuleBase" id="RU363002"/>
    </source>
</evidence>
<sequence>MANQIRLTKWLAALLLAVFVFGGVSGCTETPRAKVQGIQGLTMGTSFSMKWVSVSDTEVEAIRKEAGRLLSDINQKMSTYIEDSELSRLNRTPAAEPFVVSAELMQVLAEAQRISRLTDGAFDVTVGPLVNAWGFGPEGRITHAPADTHIDALKARVGYGFVQLDEPSHQVIREGDQYIDLSAIAKGYGVDALAELLEARGIENYLVEIGGELRAKGHKPDEAPWKLAIETPRAGERAVQEIISITSGAVATSGDYRNYFEENGVRFSHTIDPRTARPIRHRLASVTVIRPTCAEADALATALMVMGEEEGYNFAIEHEVDAFFLVKSGDGFETRHTPGFSQYMND</sequence>
<evidence type="ECO:0000256" key="3">
    <source>
        <dbReference type="ARBA" id="ARBA00011955"/>
    </source>
</evidence>
<keyword evidence="7 12" id="KW-0479">Metal-binding</keyword>
<evidence type="ECO:0000256" key="4">
    <source>
        <dbReference type="ARBA" id="ARBA00016337"/>
    </source>
</evidence>
<dbReference type="Proteomes" id="UP000810171">
    <property type="component" value="Unassembled WGS sequence"/>
</dbReference>
<evidence type="ECO:0000313" key="14">
    <source>
        <dbReference type="EMBL" id="MBP0048652.1"/>
    </source>
</evidence>
<dbReference type="PANTHER" id="PTHR30040:SF2">
    <property type="entry name" value="FAD:PROTEIN FMN TRANSFERASE"/>
    <property type="match status" value="1"/>
</dbReference>
<dbReference type="EC" id="2.7.1.180" evidence="3 12"/>
<evidence type="ECO:0000313" key="15">
    <source>
        <dbReference type="Proteomes" id="UP000810171"/>
    </source>
</evidence>
<dbReference type="Pfam" id="PF02424">
    <property type="entry name" value="ApbE"/>
    <property type="match status" value="1"/>
</dbReference>
<dbReference type="PANTHER" id="PTHR30040">
    <property type="entry name" value="THIAMINE BIOSYNTHESIS LIPOPROTEIN APBE"/>
    <property type="match status" value="1"/>
</dbReference>
<keyword evidence="13" id="KW-0997">Cell inner membrane</keyword>
<keyword evidence="9 12" id="KW-0460">Magnesium</keyword>
<evidence type="ECO:0000256" key="2">
    <source>
        <dbReference type="ARBA" id="ARBA00008282"/>
    </source>
</evidence>
<dbReference type="InterPro" id="IPR003374">
    <property type="entry name" value="ApbE-like_sf"/>
</dbReference>
<keyword evidence="6 12" id="KW-0808">Transferase</keyword>
<organism evidence="14 15">
    <name type="scientific">Marinobacterium alkalitolerans</name>
    <dbReference type="NCBI Taxonomy" id="1542925"/>
    <lineage>
        <taxon>Bacteria</taxon>
        <taxon>Pseudomonadati</taxon>
        <taxon>Pseudomonadota</taxon>
        <taxon>Gammaproteobacteria</taxon>
        <taxon>Oceanospirillales</taxon>
        <taxon>Oceanospirillaceae</taxon>
        <taxon>Marinobacterium</taxon>
    </lineage>
</organism>
<keyword evidence="8 12" id="KW-0274">FAD</keyword>
<dbReference type="EMBL" id="JACVEW010000010">
    <property type="protein sequence ID" value="MBP0048652.1"/>
    <property type="molecule type" value="Genomic_DNA"/>
</dbReference>
<reference evidence="14 15" key="1">
    <citation type="submission" date="2020-09" db="EMBL/GenBank/DDBJ databases">
        <authorList>
            <person name="Tanuku N.R.S."/>
        </authorList>
    </citation>
    <scope>NUCLEOTIDE SEQUENCE [LARGE SCALE GENOMIC DNA]</scope>
    <source>
        <strain evidence="14 15">AK62</strain>
    </source>
</reference>
<keyword evidence="13" id="KW-0449">Lipoprotein</keyword>
<comment type="similarity">
    <text evidence="2 12 13">Belongs to the ApbE family.</text>
</comment>
<evidence type="ECO:0000256" key="12">
    <source>
        <dbReference type="PIRNR" id="PIRNR006268"/>
    </source>
</evidence>
<evidence type="ECO:0000256" key="8">
    <source>
        <dbReference type="ARBA" id="ARBA00022827"/>
    </source>
</evidence>
<dbReference type="SUPFAM" id="SSF143631">
    <property type="entry name" value="ApbE-like"/>
    <property type="match status" value="1"/>
</dbReference>
<dbReference type="RefSeq" id="WP_209287268.1">
    <property type="nucleotide sequence ID" value="NZ_JACVEW010000010.1"/>
</dbReference>
<dbReference type="GO" id="GO:0016740">
    <property type="term" value="F:transferase activity"/>
    <property type="evidence" value="ECO:0007669"/>
    <property type="project" value="UniProtKB-KW"/>
</dbReference>
<comment type="subcellular location">
    <subcellularLocation>
        <location evidence="13">Cell inner membrane</location>
        <topology evidence="13">Lipid-anchor</topology>
        <orientation evidence="13">Periplasmic side</orientation>
    </subcellularLocation>
</comment>
<keyword evidence="13" id="KW-1003">Cell membrane</keyword>